<evidence type="ECO:0000313" key="8">
    <source>
        <dbReference type="EMBL" id="TFY66778.1"/>
    </source>
</evidence>
<keyword evidence="9" id="KW-1185">Reference proteome</keyword>
<comment type="caution">
    <text evidence="8">The sequence shown here is derived from an EMBL/GenBank/DDBJ whole genome shotgun (WGS) entry which is preliminary data.</text>
</comment>
<dbReference type="InterPro" id="IPR001878">
    <property type="entry name" value="Znf_CCHC"/>
</dbReference>
<dbReference type="AlphaFoldDB" id="A0A4Y9YYN3"/>
<dbReference type="STRING" id="205917.A0A4Y9YYN3"/>
<dbReference type="GO" id="GO:0006397">
    <property type="term" value="P:mRNA processing"/>
    <property type="evidence" value="ECO:0007669"/>
    <property type="project" value="UniProtKB-KW"/>
</dbReference>
<dbReference type="PANTHER" id="PTHR47103:SF8">
    <property type="entry name" value="DNA-BINDING PROTEIN"/>
    <property type="match status" value="1"/>
</dbReference>
<evidence type="ECO:0000259" key="7">
    <source>
        <dbReference type="PROSITE" id="PS50158"/>
    </source>
</evidence>
<dbReference type="PANTHER" id="PTHR47103">
    <property type="entry name" value="DNA-BINDING PROTEIN"/>
    <property type="match status" value="1"/>
</dbReference>
<evidence type="ECO:0000256" key="3">
    <source>
        <dbReference type="ARBA" id="ARBA00022737"/>
    </source>
</evidence>
<dbReference type="InterPro" id="IPR011990">
    <property type="entry name" value="TPR-like_helical_dom_sf"/>
</dbReference>
<keyword evidence="1" id="KW-0507">mRNA processing</keyword>
<keyword evidence="5" id="KW-0862">Zinc</keyword>
<dbReference type="PROSITE" id="PS50158">
    <property type="entry name" value="ZF_CCHC"/>
    <property type="match status" value="3"/>
</dbReference>
<dbReference type="SUPFAM" id="SSF48452">
    <property type="entry name" value="TPR-like"/>
    <property type="match status" value="1"/>
</dbReference>
<dbReference type="EMBL" id="SEOQ01000219">
    <property type="protein sequence ID" value="TFY66778.1"/>
    <property type="molecule type" value="Genomic_DNA"/>
</dbReference>
<organism evidence="8 9">
    <name type="scientific">Dentipellis fragilis</name>
    <dbReference type="NCBI Taxonomy" id="205917"/>
    <lineage>
        <taxon>Eukaryota</taxon>
        <taxon>Fungi</taxon>
        <taxon>Dikarya</taxon>
        <taxon>Basidiomycota</taxon>
        <taxon>Agaricomycotina</taxon>
        <taxon>Agaricomycetes</taxon>
        <taxon>Russulales</taxon>
        <taxon>Hericiaceae</taxon>
        <taxon>Dentipellis</taxon>
    </lineage>
</organism>
<dbReference type="GO" id="GO:0003676">
    <property type="term" value="F:nucleic acid binding"/>
    <property type="evidence" value="ECO:0007669"/>
    <property type="project" value="InterPro"/>
</dbReference>
<evidence type="ECO:0000313" key="9">
    <source>
        <dbReference type="Proteomes" id="UP000298327"/>
    </source>
</evidence>
<gene>
    <name evidence="8" type="ORF">EVG20_g4310</name>
</gene>
<dbReference type="Proteomes" id="UP000298327">
    <property type="component" value="Unassembled WGS sequence"/>
</dbReference>
<keyword evidence="3" id="KW-0677">Repeat</keyword>
<protein>
    <recommendedName>
        <fullName evidence="7">CCHC-type domain-containing protein</fullName>
    </recommendedName>
</protein>
<dbReference type="Gene3D" id="4.10.60.10">
    <property type="entry name" value="Zinc finger, CCHC-type"/>
    <property type="match status" value="2"/>
</dbReference>
<dbReference type="Pfam" id="PF00098">
    <property type="entry name" value="zf-CCHC"/>
    <property type="match status" value="1"/>
</dbReference>
<dbReference type="SMART" id="SM00343">
    <property type="entry name" value="ZnF_C2HC"/>
    <property type="match status" value="4"/>
</dbReference>
<evidence type="ECO:0000256" key="4">
    <source>
        <dbReference type="ARBA" id="ARBA00022771"/>
    </source>
</evidence>
<keyword evidence="4 6" id="KW-0863">Zinc-finger</keyword>
<sequence>MLSQLRKPNVSIERRANGFLNQRQASFGVAAWPMRIAHISGPEGVRTEAVYRRLATNRWNDAGMSRFDEGYYGDPSDMSYWHWCRNCLQTGHERRDCDQPPRCYTCGMVGHLQFQCEYTQCTAGNCHKFGHMADRCQLPITCYRCNAANHFARDCHAILDPVEEARQAFEEGDIAKAISWYTEAIEKYRPESIFYAGRAKAYMLMDEYDYVREDLEYMIELVQGRVSDRAYMDLAWCNGTLGDMSDALNIIDEKVLAKNPENPVALDLRAKVLALERRHHNIGLDRPMRRDQSSGNLLPARKRIL</sequence>
<dbReference type="InterPro" id="IPR036875">
    <property type="entry name" value="Znf_CCHC_sf"/>
</dbReference>
<dbReference type="SUPFAM" id="SSF57756">
    <property type="entry name" value="Retrovirus zinc finger-like domains"/>
    <property type="match status" value="2"/>
</dbReference>
<evidence type="ECO:0000256" key="6">
    <source>
        <dbReference type="PROSITE-ProRule" id="PRU00047"/>
    </source>
</evidence>
<dbReference type="GO" id="GO:0008270">
    <property type="term" value="F:zinc ion binding"/>
    <property type="evidence" value="ECO:0007669"/>
    <property type="project" value="UniProtKB-KW"/>
</dbReference>
<dbReference type="Gene3D" id="1.25.40.10">
    <property type="entry name" value="Tetratricopeptide repeat domain"/>
    <property type="match status" value="1"/>
</dbReference>
<feature type="domain" description="CCHC-type" evidence="7">
    <location>
        <begin position="84"/>
        <end position="99"/>
    </location>
</feature>
<evidence type="ECO:0000256" key="2">
    <source>
        <dbReference type="ARBA" id="ARBA00022723"/>
    </source>
</evidence>
<dbReference type="OrthoDB" id="2391219at2759"/>
<name>A0A4Y9YYN3_9AGAM</name>
<evidence type="ECO:0000256" key="5">
    <source>
        <dbReference type="ARBA" id="ARBA00022833"/>
    </source>
</evidence>
<evidence type="ECO:0000256" key="1">
    <source>
        <dbReference type="ARBA" id="ARBA00022664"/>
    </source>
</evidence>
<keyword evidence="2" id="KW-0479">Metal-binding</keyword>
<reference evidence="8 9" key="1">
    <citation type="submission" date="2019-02" db="EMBL/GenBank/DDBJ databases">
        <title>Genome sequencing of the rare red list fungi Dentipellis fragilis.</title>
        <authorList>
            <person name="Buettner E."/>
            <person name="Kellner H."/>
        </authorList>
    </citation>
    <scope>NUCLEOTIDE SEQUENCE [LARGE SCALE GENOMIC DNA]</scope>
    <source>
        <strain evidence="8 9">DSM 105465</strain>
    </source>
</reference>
<proteinExistence type="predicted"/>
<feature type="domain" description="CCHC-type" evidence="7">
    <location>
        <begin position="142"/>
        <end position="155"/>
    </location>
</feature>
<accession>A0A4Y9YYN3</accession>
<feature type="domain" description="CCHC-type" evidence="7">
    <location>
        <begin position="102"/>
        <end position="116"/>
    </location>
</feature>